<organism evidence="2 3">
    <name type="scientific">Ligilactobacillus agilis</name>
    <dbReference type="NCBI Taxonomy" id="1601"/>
    <lineage>
        <taxon>Bacteria</taxon>
        <taxon>Bacillati</taxon>
        <taxon>Bacillota</taxon>
        <taxon>Bacilli</taxon>
        <taxon>Lactobacillales</taxon>
        <taxon>Lactobacillaceae</taxon>
        <taxon>Ligilactobacillus</taxon>
    </lineage>
</organism>
<keyword evidence="1" id="KW-0472">Membrane</keyword>
<gene>
    <name evidence="2" type="ORF">AYP69_05865</name>
</gene>
<evidence type="ECO:0000313" key="3">
    <source>
        <dbReference type="Proteomes" id="UP000215261"/>
    </source>
</evidence>
<accession>A0A231PYY2</accession>
<protein>
    <submittedName>
        <fullName evidence="2">Uncharacterized protein</fullName>
    </submittedName>
</protein>
<name>A0A231PYY2_9LACO</name>
<evidence type="ECO:0000313" key="2">
    <source>
        <dbReference type="EMBL" id="OXS40044.1"/>
    </source>
</evidence>
<dbReference type="RefSeq" id="WP_089144297.1">
    <property type="nucleotide sequence ID" value="NZ_LUGD01000049.1"/>
</dbReference>
<dbReference type="AlphaFoldDB" id="A0A231PYY2"/>
<comment type="caution">
    <text evidence="2">The sequence shown here is derived from an EMBL/GenBank/DDBJ whole genome shotgun (WGS) entry which is preliminary data.</text>
</comment>
<keyword evidence="1" id="KW-0812">Transmembrane</keyword>
<evidence type="ECO:0000256" key="1">
    <source>
        <dbReference type="SAM" id="Phobius"/>
    </source>
</evidence>
<dbReference type="EMBL" id="LUGO01000049">
    <property type="protein sequence ID" value="OXS40044.1"/>
    <property type="molecule type" value="Genomic_DNA"/>
</dbReference>
<sequence>MSNKKIKYLQHKLTRQTSELDSIHEKLAQRSYKLSESALQDLYYQEAYLQEQVDNTQAQLSRLKLCDKPTKKICLKLVMIIAVSVAILLDLLLRFFL</sequence>
<reference evidence="2 3" key="1">
    <citation type="submission" date="2016-03" db="EMBL/GenBank/DDBJ databases">
        <title>Sequencing of Lactobacillus Species from Commercial Turkeys.</title>
        <authorList>
            <person name="Johnson T.J."/>
            <person name="Youmans B.P."/>
            <person name="Case K.A."/>
        </authorList>
    </citation>
    <scope>NUCLEOTIDE SEQUENCE [LARGE SCALE GENOMIC DNA]</scope>
    <source>
        <strain evidence="2 3">UMNLA1</strain>
    </source>
</reference>
<proteinExistence type="predicted"/>
<feature type="transmembrane region" description="Helical" evidence="1">
    <location>
        <begin position="73"/>
        <end position="96"/>
    </location>
</feature>
<keyword evidence="1" id="KW-1133">Transmembrane helix</keyword>
<dbReference type="Proteomes" id="UP000215261">
    <property type="component" value="Unassembled WGS sequence"/>
</dbReference>